<keyword evidence="9" id="KW-1185">Reference proteome</keyword>
<reference evidence="8 9" key="1">
    <citation type="submission" date="2023-07" db="EMBL/GenBank/DDBJ databases">
        <title>Sorghum-associated microbial communities from plants grown in Nebraska, USA.</title>
        <authorList>
            <person name="Schachtman D."/>
        </authorList>
    </citation>
    <scope>NUCLEOTIDE SEQUENCE [LARGE SCALE GENOMIC DNA]</scope>
    <source>
        <strain evidence="8 9">596</strain>
    </source>
</reference>
<dbReference type="InterPro" id="IPR050134">
    <property type="entry name" value="NAD-dep_sirtuin_deacylases"/>
</dbReference>
<evidence type="ECO:0000256" key="2">
    <source>
        <dbReference type="ARBA" id="ARBA00022723"/>
    </source>
</evidence>
<organism evidence="8 9">
    <name type="scientific">Herbaspirillum frisingense</name>
    <dbReference type="NCBI Taxonomy" id="92645"/>
    <lineage>
        <taxon>Bacteria</taxon>
        <taxon>Pseudomonadati</taxon>
        <taxon>Pseudomonadota</taxon>
        <taxon>Betaproteobacteria</taxon>
        <taxon>Burkholderiales</taxon>
        <taxon>Oxalobacteraceae</taxon>
        <taxon>Herbaspirillum</taxon>
    </lineage>
</organism>
<gene>
    <name evidence="5" type="primary">cobB</name>
    <name evidence="8" type="ORF">J2W50_001513</name>
</gene>
<feature type="binding site" evidence="5">
    <location>
        <begin position="269"/>
        <end position="271"/>
    </location>
    <ligand>
        <name>NAD(+)</name>
        <dbReference type="ChEBI" id="CHEBI:57540"/>
    </ligand>
</feature>
<dbReference type="HAMAP" id="MF_01967">
    <property type="entry name" value="Sirtuin_ClassII"/>
    <property type="match status" value="1"/>
</dbReference>
<dbReference type="NCBIfam" id="NF003738">
    <property type="entry name" value="PRK05333.1"/>
    <property type="match status" value="1"/>
</dbReference>
<dbReference type="Proteomes" id="UP001260715">
    <property type="component" value="Unassembled WGS sequence"/>
</dbReference>
<dbReference type="EC" id="2.3.1.286" evidence="5"/>
<accession>A0ABU1PC58</accession>
<proteinExistence type="inferred from homology"/>
<dbReference type="Gene3D" id="3.30.1600.10">
    <property type="entry name" value="SIR2/SIRT2 'Small Domain"/>
    <property type="match status" value="1"/>
</dbReference>
<comment type="similarity">
    <text evidence="5">Belongs to the sirtuin family. Class II subfamily.</text>
</comment>
<dbReference type="InterPro" id="IPR026590">
    <property type="entry name" value="Ssirtuin_cat_dom"/>
</dbReference>
<comment type="catalytic activity">
    <reaction evidence="5">
        <text>N(6)-acetyl-L-lysyl-[protein] + NAD(+) + H2O = 2''-O-acetyl-ADP-D-ribose + nicotinamide + L-lysyl-[protein]</text>
        <dbReference type="Rhea" id="RHEA:43636"/>
        <dbReference type="Rhea" id="RHEA-COMP:9752"/>
        <dbReference type="Rhea" id="RHEA-COMP:10731"/>
        <dbReference type="ChEBI" id="CHEBI:15377"/>
        <dbReference type="ChEBI" id="CHEBI:17154"/>
        <dbReference type="ChEBI" id="CHEBI:29969"/>
        <dbReference type="ChEBI" id="CHEBI:57540"/>
        <dbReference type="ChEBI" id="CHEBI:61930"/>
        <dbReference type="ChEBI" id="CHEBI:83767"/>
        <dbReference type="EC" id="2.3.1.286"/>
    </reaction>
</comment>
<dbReference type="PROSITE" id="PS50305">
    <property type="entry name" value="SIRTUIN"/>
    <property type="match status" value="1"/>
</dbReference>
<evidence type="ECO:0000256" key="3">
    <source>
        <dbReference type="ARBA" id="ARBA00022833"/>
    </source>
</evidence>
<protein>
    <recommendedName>
        <fullName evidence="5">NAD-dependent protein deacetylase</fullName>
        <ecNumber evidence="5">2.3.1.286</ecNumber>
    </recommendedName>
    <alternativeName>
        <fullName evidence="5">Regulatory protein SIR2 homolog</fullName>
    </alternativeName>
</protein>
<dbReference type="SUPFAM" id="SSF52467">
    <property type="entry name" value="DHS-like NAD/FAD-binding domain"/>
    <property type="match status" value="1"/>
</dbReference>
<dbReference type="PANTHER" id="PTHR11085:SF10">
    <property type="entry name" value="NAD-DEPENDENT PROTEIN DEACYLASE SIRTUIN-5, MITOCHONDRIAL-RELATED"/>
    <property type="match status" value="1"/>
</dbReference>
<evidence type="ECO:0000256" key="4">
    <source>
        <dbReference type="ARBA" id="ARBA00023027"/>
    </source>
</evidence>
<comment type="caution">
    <text evidence="5">Lacks conserved residue(s) required for the propagation of feature annotation.</text>
</comment>
<comment type="subcellular location">
    <subcellularLocation>
        <location evidence="5">Cytoplasm</location>
    </subcellularLocation>
</comment>
<comment type="caution">
    <text evidence="8">The sequence shown here is derived from an EMBL/GenBank/DDBJ whole genome shotgun (WGS) entry which is preliminary data.</text>
</comment>
<feature type="binding site" evidence="5">
    <location>
        <position position="287"/>
    </location>
    <ligand>
        <name>NAD(+)</name>
        <dbReference type="ChEBI" id="CHEBI:57540"/>
    </ligand>
</feature>
<dbReference type="InterPro" id="IPR026587">
    <property type="entry name" value="Sirtuin_class_II"/>
</dbReference>
<feature type="binding site" evidence="5 6">
    <location>
        <position position="155"/>
    </location>
    <ligand>
        <name>Zn(2+)</name>
        <dbReference type="ChEBI" id="CHEBI:29105"/>
    </ligand>
</feature>
<comment type="function">
    <text evidence="5">NAD-dependent protein deacetylase which modulates the activities of several enzymes which are inactive in their acetylated form.</text>
</comment>
<keyword evidence="4 5" id="KW-0520">NAD</keyword>
<keyword evidence="1 5" id="KW-0808">Transferase</keyword>
<keyword evidence="3 5" id="KW-0862">Zinc</keyword>
<dbReference type="PANTHER" id="PTHR11085">
    <property type="entry name" value="NAD-DEPENDENT PROTEIN DEACYLASE SIRTUIN-5, MITOCHONDRIAL-RELATED"/>
    <property type="match status" value="1"/>
</dbReference>
<dbReference type="InterPro" id="IPR029035">
    <property type="entry name" value="DHS-like_NAD/FAD-binding_dom"/>
</dbReference>
<evidence type="ECO:0000256" key="1">
    <source>
        <dbReference type="ARBA" id="ARBA00022679"/>
    </source>
</evidence>
<dbReference type="EMBL" id="JAVDSJ010000002">
    <property type="protein sequence ID" value="MDR6583315.1"/>
    <property type="molecule type" value="Genomic_DNA"/>
</dbReference>
<evidence type="ECO:0000256" key="5">
    <source>
        <dbReference type="HAMAP-Rule" id="MF_01967"/>
    </source>
</evidence>
<feature type="binding site" evidence="5">
    <location>
        <begin position="243"/>
        <end position="245"/>
    </location>
    <ligand>
        <name>NAD(+)</name>
        <dbReference type="ChEBI" id="CHEBI:57540"/>
    </ligand>
</feature>
<evidence type="ECO:0000256" key="6">
    <source>
        <dbReference type="PROSITE-ProRule" id="PRU00236"/>
    </source>
</evidence>
<feature type="binding site" evidence="5 6">
    <location>
        <position position="203"/>
    </location>
    <ligand>
        <name>Zn(2+)</name>
        <dbReference type="ChEBI" id="CHEBI:29105"/>
    </ligand>
</feature>
<feature type="domain" description="Deacetylase sirtuin-type" evidence="7">
    <location>
        <begin position="25"/>
        <end position="302"/>
    </location>
</feature>
<dbReference type="InterPro" id="IPR003000">
    <property type="entry name" value="Sirtuin"/>
</dbReference>
<evidence type="ECO:0000313" key="9">
    <source>
        <dbReference type="Proteomes" id="UP001260715"/>
    </source>
</evidence>
<feature type="binding site" evidence="5 6">
    <location>
        <position position="152"/>
    </location>
    <ligand>
        <name>Zn(2+)</name>
        <dbReference type="ChEBI" id="CHEBI:29105"/>
    </ligand>
</feature>
<comment type="cofactor">
    <cofactor evidence="5">
        <name>Zn(2+)</name>
        <dbReference type="ChEBI" id="CHEBI:29105"/>
    </cofactor>
    <text evidence="5">Binds 1 zinc ion per subunit.</text>
</comment>
<keyword evidence="2 5" id="KW-0479">Metal-binding</keyword>
<sequence length="304" mass="31838">MSQSLSLPGDGGATVTATVTATVAPHADPLSALAQWLLSHRKVLVLTGAGISTASGIPDYRDDAGVRRGRLPIQGSEFRQSEAARKRYWARSMLGWPRLAQALPNAAHQALAQLQAAGHLGAILTQNVDGLHQQAGSRDVLELHGSIHAVRCLACGTSYGRAEIQAQLERSNPAFAQLQAEVLPDGDAQLEPDADAAFHVPACAACGGMLQPDVVFFGDGVPAARSAQAEALARDCDAMLVVGSSLMVLSGFRFARMAAAAGKPVAAINRGRTRADELLAFKLQEDAESVLPRLAARLLSQSPS</sequence>
<dbReference type="InterPro" id="IPR026591">
    <property type="entry name" value="Sirtuin_cat_small_dom_sf"/>
</dbReference>
<evidence type="ECO:0000259" key="7">
    <source>
        <dbReference type="PROSITE" id="PS50305"/>
    </source>
</evidence>
<dbReference type="Pfam" id="PF02146">
    <property type="entry name" value="SIR2"/>
    <property type="match status" value="1"/>
</dbReference>
<keyword evidence="5" id="KW-0963">Cytoplasm</keyword>
<feature type="binding site" evidence="5">
    <location>
        <begin position="126"/>
        <end position="129"/>
    </location>
    <ligand>
        <name>NAD(+)</name>
        <dbReference type="ChEBI" id="CHEBI:57540"/>
    </ligand>
</feature>
<dbReference type="RefSeq" id="WP_233207557.1">
    <property type="nucleotide sequence ID" value="NZ_JAVDSJ010000002.1"/>
</dbReference>
<feature type="binding site" evidence="5 6">
    <location>
        <position position="206"/>
    </location>
    <ligand>
        <name>Zn(2+)</name>
        <dbReference type="ChEBI" id="CHEBI:29105"/>
    </ligand>
</feature>
<name>A0ABU1PC58_9BURK</name>
<evidence type="ECO:0000313" key="8">
    <source>
        <dbReference type="EMBL" id="MDR6583315.1"/>
    </source>
</evidence>
<feature type="active site" description="Proton acceptor" evidence="5 6">
    <location>
        <position position="144"/>
    </location>
</feature>
<dbReference type="Gene3D" id="3.40.50.1220">
    <property type="entry name" value="TPP-binding domain"/>
    <property type="match status" value="1"/>
</dbReference>